<dbReference type="PANTHER" id="PTHR28621:SF1">
    <property type="entry name" value="SELENOPROTEIN S"/>
    <property type="match status" value="1"/>
</dbReference>
<evidence type="ECO:0000313" key="13">
    <source>
        <dbReference type="Proteomes" id="UP001152795"/>
    </source>
</evidence>
<evidence type="ECO:0000256" key="8">
    <source>
        <dbReference type="ARBA" id="ARBA00022989"/>
    </source>
</evidence>
<evidence type="ECO:0000256" key="11">
    <source>
        <dbReference type="SAM" id="Phobius"/>
    </source>
</evidence>
<dbReference type="InterPro" id="IPR009703">
    <property type="entry name" value="Selenoprotein_S"/>
</dbReference>
<dbReference type="OrthoDB" id="75792at2759"/>
<protein>
    <submittedName>
        <fullName evidence="12">Seleno S-like</fullName>
    </submittedName>
</protein>
<name>A0A7D9EL75_PARCT</name>
<evidence type="ECO:0000256" key="7">
    <source>
        <dbReference type="ARBA" id="ARBA00022933"/>
    </source>
</evidence>
<keyword evidence="6" id="KW-0256">Endoplasmic reticulum</keyword>
<evidence type="ECO:0000256" key="2">
    <source>
        <dbReference type="ARBA" id="ARBA00004496"/>
    </source>
</evidence>
<evidence type="ECO:0000256" key="5">
    <source>
        <dbReference type="ARBA" id="ARBA00022692"/>
    </source>
</evidence>
<gene>
    <name evidence="12" type="ORF">PACLA_8A050431</name>
</gene>
<dbReference type="Gene3D" id="6.10.250.2950">
    <property type="match status" value="1"/>
</dbReference>
<keyword evidence="9 11" id="KW-0472">Membrane</keyword>
<dbReference type="GO" id="GO:0030968">
    <property type="term" value="P:endoplasmic reticulum unfolded protein response"/>
    <property type="evidence" value="ECO:0007669"/>
    <property type="project" value="TreeGrafter"/>
</dbReference>
<comment type="similarity">
    <text evidence="3">Belongs to the selenoprotein S family.</text>
</comment>
<evidence type="ECO:0000256" key="9">
    <source>
        <dbReference type="ARBA" id="ARBA00023136"/>
    </source>
</evidence>
<feature type="transmembrane region" description="Helical" evidence="11">
    <location>
        <begin position="44"/>
        <end position="62"/>
    </location>
</feature>
<comment type="caution">
    <text evidence="12">The sequence shown here is derived from an EMBL/GenBank/DDBJ whole genome shotgun (WGS) entry which is preliminary data.</text>
</comment>
<accession>A0A7D9EL75</accession>
<proteinExistence type="inferred from homology"/>
<dbReference type="Proteomes" id="UP001152795">
    <property type="component" value="Unassembled WGS sequence"/>
</dbReference>
<evidence type="ECO:0000256" key="6">
    <source>
        <dbReference type="ARBA" id="ARBA00022824"/>
    </source>
</evidence>
<dbReference type="GO" id="GO:0030970">
    <property type="term" value="P:retrograde protein transport, ER to cytosol"/>
    <property type="evidence" value="ECO:0007669"/>
    <property type="project" value="TreeGrafter"/>
</dbReference>
<evidence type="ECO:0000256" key="1">
    <source>
        <dbReference type="ARBA" id="ARBA00004389"/>
    </source>
</evidence>
<evidence type="ECO:0000256" key="10">
    <source>
        <dbReference type="SAM" id="MobiDB-lite"/>
    </source>
</evidence>
<feature type="compositionally biased region" description="Basic and acidic residues" evidence="10">
    <location>
        <begin position="110"/>
        <end position="135"/>
    </location>
</feature>
<keyword evidence="4" id="KW-0963">Cytoplasm</keyword>
<dbReference type="Pfam" id="PF06936">
    <property type="entry name" value="Selenoprotein_S"/>
    <property type="match status" value="1"/>
</dbReference>
<dbReference type="GO" id="GO:0036513">
    <property type="term" value="C:Derlin-1 retrotranslocation complex"/>
    <property type="evidence" value="ECO:0007669"/>
    <property type="project" value="TreeGrafter"/>
</dbReference>
<organism evidence="12 13">
    <name type="scientific">Paramuricea clavata</name>
    <name type="common">Red gorgonian</name>
    <name type="synonym">Violescent sea-whip</name>
    <dbReference type="NCBI Taxonomy" id="317549"/>
    <lineage>
        <taxon>Eukaryota</taxon>
        <taxon>Metazoa</taxon>
        <taxon>Cnidaria</taxon>
        <taxon>Anthozoa</taxon>
        <taxon>Octocorallia</taxon>
        <taxon>Malacalcyonacea</taxon>
        <taxon>Plexauridae</taxon>
        <taxon>Paramuricea</taxon>
    </lineage>
</organism>
<keyword evidence="8 11" id="KW-1133">Transmembrane helix</keyword>
<feature type="compositionally biased region" description="Low complexity" evidence="10">
    <location>
        <begin position="153"/>
        <end position="167"/>
    </location>
</feature>
<keyword evidence="13" id="KW-1185">Reference proteome</keyword>
<dbReference type="GO" id="GO:0036502">
    <property type="term" value="C:Derlin-1-VIMP complex"/>
    <property type="evidence" value="ECO:0007669"/>
    <property type="project" value="TreeGrafter"/>
</dbReference>
<comment type="subcellular location">
    <subcellularLocation>
        <location evidence="2">Cytoplasm</location>
    </subcellularLocation>
    <subcellularLocation>
        <location evidence="1">Endoplasmic reticulum membrane</location>
        <topology evidence="1">Single-pass membrane protein</topology>
    </subcellularLocation>
</comment>
<dbReference type="EMBL" id="CACRXK020006859">
    <property type="protein sequence ID" value="CAB4010648.1"/>
    <property type="molecule type" value="Genomic_DNA"/>
</dbReference>
<evidence type="ECO:0000256" key="4">
    <source>
        <dbReference type="ARBA" id="ARBA00022490"/>
    </source>
</evidence>
<keyword evidence="5 11" id="KW-0812">Transmembrane</keyword>
<evidence type="ECO:0000256" key="3">
    <source>
        <dbReference type="ARBA" id="ARBA00011034"/>
    </source>
</evidence>
<reference evidence="12" key="1">
    <citation type="submission" date="2020-04" db="EMBL/GenBank/DDBJ databases">
        <authorList>
            <person name="Alioto T."/>
            <person name="Alioto T."/>
            <person name="Gomez Garrido J."/>
        </authorList>
    </citation>
    <scope>NUCLEOTIDE SEQUENCE</scope>
    <source>
        <strain evidence="12">A484AB</strain>
    </source>
</reference>
<keyword evidence="7" id="KW-0712">Selenocysteine</keyword>
<dbReference type="PANTHER" id="PTHR28621">
    <property type="entry name" value="SELENOPROTEIN S"/>
    <property type="match status" value="1"/>
</dbReference>
<sequence length="372" mass="42182">MAADNNNDGPPPIEPVQKKTILKNETPAFVSTAASSVLLFLEKYGWFVLFGIIAAIFIWSKLEPYWRKWKEKRDKRIEEENIDPARLARSQENMELSRRRMQETVNARAAEHTEKMNEMDAQKRKEKIDDWENVQKGRGRSRHLVKPDYNPLSGTSSGSSYRPSSRGNTANEAINAVSEAETLSREDKVKLRLNKNLLTEQDKNLEEFNSKILAGIKKVEDIEEEALEALEFKQEIQRVLVQIELLLEGDEIARQSRQESQNVASPSLSEISTKTFKEELQARERCTAVSLNASSSLANKGHNRSNFGYMKPKGAFSASSLMTVHKQSIPCAYCRQSHAHANCQVVTDINARKQILQNIVAYALIVCEKTTL</sequence>
<dbReference type="AlphaFoldDB" id="A0A7D9EL75"/>
<evidence type="ECO:0000313" key="12">
    <source>
        <dbReference type="EMBL" id="CAB4010648.1"/>
    </source>
</evidence>
<feature type="region of interest" description="Disordered" evidence="10">
    <location>
        <begin position="110"/>
        <end position="169"/>
    </location>
</feature>